<feature type="transmembrane region" description="Helical" evidence="8">
    <location>
        <begin position="113"/>
        <end position="130"/>
    </location>
</feature>
<feature type="transmembrane region" description="Helical" evidence="8">
    <location>
        <begin position="511"/>
        <end position="528"/>
    </location>
</feature>
<comment type="subcellular location">
    <subcellularLocation>
        <location evidence="1">Cell membrane</location>
        <topology evidence="1">Multi-pass membrane protein</topology>
    </subcellularLocation>
    <subcellularLocation>
        <location evidence="7">Membrane</location>
        <topology evidence="7">Multi-pass membrane protein</topology>
    </subcellularLocation>
</comment>
<reference evidence="10 11" key="1">
    <citation type="submission" date="2018-07" db="EMBL/GenBank/DDBJ databases">
        <title>Halomonas rutogse sp. nov., isolated from Lake TangqianCo on Tibetan Plateau.</title>
        <authorList>
            <person name="Lu H."/>
            <person name="Xing P."/>
            <person name="Wu Q."/>
        </authorList>
    </citation>
    <scope>NUCLEOTIDE SEQUENCE [LARGE SCALE GENOMIC DNA]</scope>
    <source>
        <strain evidence="10 11">TQ8S</strain>
    </source>
</reference>
<feature type="transmembrane region" description="Helical" evidence="8">
    <location>
        <begin position="659"/>
        <end position="681"/>
    </location>
</feature>
<protein>
    <submittedName>
        <fullName evidence="10">NADH-quinone oxidoreductase subunit N</fullName>
    </submittedName>
</protein>
<feature type="transmembrane region" description="Helical" evidence="8">
    <location>
        <begin position="136"/>
        <end position="154"/>
    </location>
</feature>
<feature type="transmembrane region" description="Helical" evidence="8">
    <location>
        <begin position="727"/>
        <end position="748"/>
    </location>
</feature>
<feature type="transmembrane region" description="Helical" evidence="8">
    <location>
        <begin position="871"/>
        <end position="890"/>
    </location>
</feature>
<dbReference type="GO" id="GO:0005886">
    <property type="term" value="C:plasma membrane"/>
    <property type="evidence" value="ECO:0007669"/>
    <property type="project" value="UniProtKB-SubCell"/>
</dbReference>
<feature type="transmembrane region" description="Helical" evidence="8">
    <location>
        <begin position="760"/>
        <end position="783"/>
    </location>
</feature>
<feature type="transmembrane region" description="Helical" evidence="8">
    <location>
        <begin position="166"/>
        <end position="185"/>
    </location>
</feature>
<comment type="similarity">
    <text evidence="2">Belongs to the CPA3 antiporters (TC 2.A.63) subunit D family.</text>
</comment>
<dbReference type="AlphaFoldDB" id="A0A368U5Z8"/>
<feature type="transmembrane region" description="Helical" evidence="8">
    <location>
        <begin position="592"/>
        <end position="614"/>
    </location>
</feature>
<feature type="transmembrane region" description="Helical" evidence="8">
    <location>
        <begin position="205"/>
        <end position="229"/>
    </location>
</feature>
<dbReference type="Pfam" id="PF00361">
    <property type="entry name" value="Proton_antipo_M"/>
    <property type="match status" value="2"/>
</dbReference>
<organism evidence="10 11">
    <name type="scientific">Vreelandella rituensis</name>
    <dbReference type="NCBI Taxonomy" id="2282306"/>
    <lineage>
        <taxon>Bacteria</taxon>
        <taxon>Pseudomonadati</taxon>
        <taxon>Pseudomonadota</taxon>
        <taxon>Gammaproteobacteria</taxon>
        <taxon>Oceanospirillales</taxon>
        <taxon>Halomonadaceae</taxon>
        <taxon>Vreelandella</taxon>
    </lineage>
</organism>
<feature type="transmembrane region" description="Helical" evidence="8">
    <location>
        <begin position="372"/>
        <end position="389"/>
    </location>
</feature>
<evidence type="ECO:0000313" key="11">
    <source>
        <dbReference type="Proteomes" id="UP000253204"/>
    </source>
</evidence>
<evidence type="ECO:0000256" key="2">
    <source>
        <dbReference type="ARBA" id="ARBA00005346"/>
    </source>
</evidence>
<feature type="transmembrane region" description="Helical" evidence="8">
    <location>
        <begin position="270"/>
        <end position="287"/>
    </location>
</feature>
<feature type="transmembrane region" description="Helical" evidence="8">
    <location>
        <begin position="455"/>
        <end position="474"/>
    </location>
</feature>
<feature type="transmembrane region" description="Helical" evidence="8">
    <location>
        <begin position="409"/>
        <end position="434"/>
    </location>
</feature>
<dbReference type="GO" id="GO:0008137">
    <property type="term" value="F:NADH dehydrogenase (ubiquinone) activity"/>
    <property type="evidence" value="ECO:0007669"/>
    <property type="project" value="InterPro"/>
</dbReference>
<feature type="transmembrane region" description="Helical" evidence="8">
    <location>
        <begin position="486"/>
        <end position="504"/>
    </location>
</feature>
<dbReference type="PANTHER" id="PTHR42703:SF1">
    <property type="entry name" value="NA(+)_H(+) ANTIPORTER SUBUNIT D1"/>
    <property type="match status" value="1"/>
</dbReference>
<feature type="transmembrane region" description="Helical" evidence="8">
    <location>
        <begin position="42"/>
        <end position="60"/>
    </location>
</feature>
<keyword evidence="5 8" id="KW-1133">Transmembrane helix</keyword>
<dbReference type="Proteomes" id="UP000253204">
    <property type="component" value="Unassembled WGS sequence"/>
</dbReference>
<keyword evidence="3" id="KW-1003">Cell membrane</keyword>
<name>A0A368U5Z8_9GAMM</name>
<evidence type="ECO:0000313" key="10">
    <source>
        <dbReference type="EMBL" id="RCV92404.1"/>
    </source>
</evidence>
<sequence length="947" mass="101901">MLTLPPFGLTMGVGGMPAFLVIVPLLLCVAAFTRLLRVNQQLLIGLPLIALGNALGAWHIGLGPEWLLGGWTLPVGIRWALEPTTLALLTLTTVVASAASLAAYGDRINRHEYWTLWWLMWAALNTLWLSRDLFNVYVALELLTLSAAGLVALSPKDPYGFSALRYVLVALIASLLYLLGVGLMYGTHATLDIDLLSERATPDTLHAIAALCITLGLMMKAALVPLHSWLPQTHSRASPPVSAMLSSVVVAVALYWLWQLWQGPFQALSLQPVFALLGSLSILWGGINALQQTQLKRLIAYSTISQMGYALLVLSLSPVLTAYPLAQQGATTLLVAHGLAKAGLFLTAGYLVTYHQGDQLQRLTGSAYQLPWLWAGFALSAASLVGLPPSGGFVGKWWLFMGLWEQQRWLSATAFLVGTLLAAAYLIRVIAIALRPVSSDQTKVAARFATTSISILLGGLAWGVGVVLVVHHGYLSFPGIDRTTGFFAFPALMIWSLVLTWQYWRPSPPSRFFTALLWLTALLHAVALTSQEWLTFYTALAWLGILGWLLILQGASHSAAQAGRTYLAMMLVAEVLLFAATASMALQGTLAFANATFATLSTGTALLIGSGLAIKAGVLGVHGWLPVAHPAAPALASALLSGVMIKLGILGVLRLNPESASGIAAGQMLFYWGVLGAVYGGMRGALAHTAKTVLAWSSVGQMGLLTAGMGVLLLAPENSPENSVLRTILMLLVLSHGLAKAALFIGAGQWRWLSSRQRQFIGGGMLVASLTLIGVPLSGGLYIKGWLTLAMNTQGVAGDLLTLASLATAGAMLRFGWLLLRQPSAEKLGTEPSGNRWLWGSWFVLCASAWLVPLLWLWWLPYPGSWVLSNLKALGVVTASGCFTVVIIYFHKTFNIQPLTLLTLPHPPWHQASRIRLAWVIERRLRHWSVIGLSLAIVSGLFLLMYL</sequence>
<evidence type="ECO:0000256" key="7">
    <source>
        <dbReference type="RuleBase" id="RU000320"/>
    </source>
</evidence>
<feature type="transmembrane region" description="Helical" evidence="8">
    <location>
        <begin position="795"/>
        <end position="817"/>
    </location>
</feature>
<feature type="transmembrane region" description="Helical" evidence="8">
    <location>
        <begin position="6"/>
        <end position="30"/>
    </location>
</feature>
<gene>
    <name evidence="10" type="ORF">DU506_07575</name>
</gene>
<evidence type="ECO:0000259" key="9">
    <source>
        <dbReference type="Pfam" id="PF00361"/>
    </source>
</evidence>
<proteinExistence type="inferred from homology"/>
<feature type="transmembrane region" description="Helical" evidence="8">
    <location>
        <begin position="332"/>
        <end position="352"/>
    </location>
</feature>
<accession>A0A368U5Z8</accession>
<dbReference type="InterPro" id="IPR001750">
    <property type="entry name" value="ND/Mrp_TM"/>
</dbReference>
<comment type="caution">
    <text evidence="10">The sequence shown here is derived from an EMBL/GenBank/DDBJ whole genome shotgun (WGS) entry which is preliminary data.</text>
</comment>
<feature type="transmembrane region" description="Helical" evidence="8">
    <location>
        <begin position="534"/>
        <end position="554"/>
    </location>
</feature>
<evidence type="ECO:0000256" key="5">
    <source>
        <dbReference type="ARBA" id="ARBA00022989"/>
    </source>
</evidence>
<evidence type="ECO:0000256" key="3">
    <source>
        <dbReference type="ARBA" id="ARBA00022475"/>
    </source>
</evidence>
<feature type="transmembrane region" description="Helical" evidence="8">
    <location>
        <begin position="925"/>
        <end position="946"/>
    </location>
</feature>
<feature type="transmembrane region" description="Helical" evidence="8">
    <location>
        <begin position="241"/>
        <end position="258"/>
    </location>
</feature>
<feature type="transmembrane region" description="Helical" evidence="8">
    <location>
        <begin position="837"/>
        <end position="859"/>
    </location>
</feature>
<keyword evidence="11" id="KW-1185">Reference proteome</keyword>
<feature type="transmembrane region" description="Helical" evidence="8">
    <location>
        <begin position="80"/>
        <end position="101"/>
    </location>
</feature>
<feature type="transmembrane region" description="Helical" evidence="8">
    <location>
        <begin position="693"/>
        <end position="715"/>
    </location>
</feature>
<dbReference type="GO" id="GO:0042773">
    <property type="term" value="P:ATP synthesis coupled electron transport"/>
    <property type="evidence" value="ECO:0007669"/>
    <property type="project" value="InterPro"/>
</dbReference>
<dbReference type="OrthoDB" id="9768329at2"/>
<evidence type="ECO:0000256" key="1">
    <source>
        <dbReference type="ARBA" id="ARBA00004651"/>
    </source>
</evidence>
<feature type="domain" description="NADH:quinone oxidoreductase/Mrp antiporter transmembrane" evidence="9">
    <location>
        <begin position="530"/>
        <end position="757"/>
    </location>
</feature>
<feature type="domain" description="NADH:quinone oxidoreductase/Mrp antiporter transmembrane" evidence="9">
    <location>
        <begin position="130"/>
        <end position="421"/>
    </location>
</feature>
<dbReference type="RefSeq" id="WP_114486337.1">
    <property type="nucleotide sequence ID" value="NZ_CBCSHM010000010.1"/>
</dbReference>
<feature type="transmembrane region" description="Helical" evidence="8">
    <location>
        <begin position="308"/>
        <end position="326"/>
    </location>
</feature>
<feature type="transmembrane region" description="Helical" evidence="8">
    <location>
        <begin position="634"/>
        <end position="653"/>
    </location>
</feature>
<evidence type="ECO:0000256" key="4">
    <source>
        <dbReference type="ARBA" id="ARBA00022692"/>
    </source>
</evidence>
<dbReference type="PANTHER" id="PTHR42703">
    <property type="entry name" value="NADH DEHYDROGENASE"/>
    <property type="match status" value="1"/>
</dbReference>
<dbReference type="InterPro" id="IPR003918">
    <property type="entry name" value="NADH_UbQ_OxRdtase"/>
</dbReference>
<dbReference type="PRINTS" id="PR01437">
    <property type="entry name" value="NUOXDRDTASE4"/>
</dbReference>
<evidence type="ECO:0000256" key="8">
    <source>
        <dbReference type="SAM" id="Phobius"/>
    </source>
</evidence>
<feature type="transmembrane region" description="Helical" evidence="8">
    <location>
        <begin position="566"/>
        <end position="586"/>
    </location>
</feature>
<dbReference type="EMBL" id="QPIJ01000013">
    <property type="protein sequence ID" value="RCV92404.1"/>
    <property type="molecule type" value="Genomic_DNA"/>
</dbReference>
<dbReference type="InterPro" id="IPR050586">
    <property type="entry name" value="CPA3_Na-H_Antiporter_D"/>
</dbReference>
<keyword evidence="4 7" id="KW-0812">Transmembrane</keyword>
<keyword evidence="6 8" id="KW-0472">Membrane</keyword>
<evidence type="ECO:0000256" key="6">
    <source>
        <dbReference type="ARBA" id="ARBA00023136"/>
    </source>
</evidence>